<accession>A0A4Y2L7I9</accession>
<name>A0A4Y2L7I9_ARAVE</name>
<comment type="caution">
    <text evidence="1">The sequence shown here is derived from an EMBL/GenBank/DDBJ whole genome shotgun (WGS) entry which is preliminary data.</text>
</comment>
<reference evidence="1 2" key="1">
    <citation type="journal article" date="2019" name="Sci. Rep.">
        <title>Orb-weaving spider Araneus ventricosus genome elucidates the spidroin gene catalogue.</title>
        <authorList>
            <person name="Kono N."/>
            <person name="Nakamura H."/>
            <person name="Ohtoshi R."/>
            <person name="Moran D.A.P."/>
            <person name="Shinohara A."/>
            <person name="Yoshida Y."/>
            <person name="Fujiwara M."/>
            <person name="Mori M."/>
            <person name="Tomita M."/>
            <person name="Arakawa K."/>
        </authorList>
    </citation>
    <scope>NUCLEOTIDE SEQUENCE [LARGE SCALE GENOMIC DNA]</scope>
</reference>
<dbReference type="AlphaFoldDB" id="A0A4Y2L7I9"/>
<dbReference type="Proteomes" id="UP000499080">
    <property type="component" value="Unassembled WGS sequence"/>
</dbReference>
<proteinExistence type="predicted"/>
<dbReference type="EMBL" id="BGPR01005465">
    <property type="protein sequence ID" value="GBN10444.1"/>
    <property type="molecule type" value="Genomic_DNA"/>
</dbReference>
<protein>
    <submittedName>
        <fullName evidence="1">Uncharacterized protein</fullName>
    </submittedName>
</protein>
<sequence>MVSYPVVVFRTGARLVPRYPSGPSNLFDIHRSANPMANLQHWVGRGVLETLLSLWPCIVEICHCSTPALHMLDKYEHLLRLPNCSLELVAFFGLYVKVFPTSYYALQQLTIKNHLSHNGRFLFDYPRTTIYCNS</sequence>
<evidence type="ECO:0000313" key="1">
    <source>
        <dbReference type="EMBL" id="GBN10444.1"/>
    </source>
</evidence>
<organism evidence="1 2">
    <name type="scientific">Araneus ventricosus</name>
    <name type="common">Orbweaver spider</name>
    <name type="synonym">Epeira ventricosa</name>
    <dbReference type="NCBI Taxonomy" id="182803"/>
    <lineage>
        <taxon>Eukaryota</taxon>
        <taxon>Metazoa</taxon>
        <taxon>Ecdysozoa</taxon>
        <taxon>Arthropoda</taxon>
        <taxon>Chelicerata</taxon>
        <taxon>Arachnida</taxon>
        <taxon>Araneae</taxon>
        <taxon>Araneomorphae</taxon>
        <taxon>Entelegynae</taxon>
        <taxon>Araneoidea</taxon>
        <taxon>Araneidae</taxon>
        <taxon>Araneus</taxon>
    </lineage>
</organism>
<keyword evidence="2" id="KW-1185">Reference proteome</keyword>
<evidence type="ECO:0000313" key="2">
    <source>
        <dbReference type="Proteomes" id="UP000499080"/>
    </source>
</evidence>
<gene>
    <name evidence="1" type="ORF">AVEN_257240_1</name>
</gene>